<evidence type="ECO:0000313" key="2">
    <source>
        <dbReference type="Proteomes" id="UP000423482"/>
    </source>
</evidence>
<keyword evidence="2" id="KW-1185">Reference proteome</keyword>
<accession>A0A650EYC9</accession>
<proteinExistence type="predicted"/>
<evidence type="ECO:0000313" key="1">
    <source>
        <dbReference type="EMBL" id="QGT55064.1"/>
    </source>
</evidence>
<reference evidence="1 2" key="1">
    <citation type="submission" date="2019-04" db="EMBL/GenBank/DDBJ databases">
        <authorList>
            <person name="Pope W.H."/>
            <person name="Garlena R.A."/>
            <person name="Russell D.A."/>
            <person name="Jacobs-Sera D."/>
            <person name="Hatfull G.F."/>
        </authorList>
    </citation>
    <scope>NUCLEOTIDE SEQUENCE [LARGE SCALE GENOMIC DNA]</scope>
</reference>
<sequence>MELADFIEDGQVQVAASVFPVSLQINDVGRSPVRFMLLKHPSGDWWAAAWGSSTGAQPAQVLWGKVARVNRIDIYLIDIELEDGKRVLSSPSSGGCCGNRLRSWNPFDTQALLVHAPYSKVITDSQ</sequence>
<protein>
    <submittedName>
        <fullName evidence="1">Uncharacterized protein</fullName>
    </submittedName>
</protein>
<dbReference type="RefSeq" id="YP_010648951.1">
    <property type="nucleotide sequence ID" value="NC_070763.1"/>
</dbReference>
<dbReference type="KEGG" id="vg:77924439"/>
<dbReference type="Proteomes" id="UP000423482">
    <property type="component" value="Segment"/>
</dbReference>
<dbReference type="GeneID" id="77924439"/>
<gene>
    <name evidence="1" type="primary">71</name>
    <name evidence="1" type="ORF">SEA_FORZA_71</name>
</gene>
<name>A0A650EYC9_9CAUD</name>
<organism evidence="1 2">
    <name type="scientific">Gordonia phage Forza</name>
    <dbReference type="NCBI Taxonomy" id="2571247"/>
    <lineage>
        <taxon>Viruses</taxon>
        <taxon>Duplodnaviria</taxon>
        <taxon>Heunggongvirae</taxon>
        <taxon>Uroviricota</taxon>
        <taxon>Caudoviricetes</taxon>
        <taxon>Forzavirus</taxon>
        <taxon>Forzavirus forza</taxon>
    </lineage>
</organism>
<dbReference type="EMBL" id="MK814760">
    <property type="protein sequence ID" value="QGT55064.1"/>
    <property type="molecule type" value="Genomic_DNA"/>
</dbReference>